<dbReference type="InterPro" id="IPR029052">
    <property type="entry name" value="Metallo-depent_PP-like"/>
</dbReference>
<name>A0AAD4N617_9BILA</name>
<evidence type="ECO:0000259" key="16">
    <source>
        <dbReference type="PROSITE" id="PS50015"/>
    </source>
</evidence>
<organism evidence="17 18">
    <name type="scientific">Ditylenchus destructor</name>
    <dbReference type="NCBI Taxonomy" id="166010"/>
    <lineage>
        <taxon>Eukaryota</taxon>
        <taxon>Metazoa</taxon>
        <taxon>Ecdysozoa</taxon>
        <taxon>Nematoda</taxon>
        <taxon>Chromadorea</taxon>
        <taxon>Rhabditida</taxon>
        <taxon>Tylenchina</taxon>
        <taxon>Tylenchomorpha</taxon>
        <taxon>Sphaerularioidea</taxon>
        <taxon>Anguinidae</taxon>
        <taxon>Anguininae</taxon>
        <taxon>Ditylenchus</taxon>
    </lineage>
</organism>
<feature type="chain" id="PRO_5042052015" description="Sphingomyelin phosphodiesterase" evidence="15">
    <location>
        <begin position="21"/>
        <end position="596"/>
    </location>
</feature>
<evidence type="ECO:0000256" key="8">
    <source>
        <dbReference type="ARBA" id="ARBA00023157"/>
    </source>
</evidence>
<feature type="binding site" evidence="13">
    <location>
        <position position="212"/>
    </location>
    <ligand>
        <name>Zn(2+)</name>
        <dbReference type="ChEBI" id="CHEBI:29105"/>
        <label>1</label>
    </ligand>
</feature>
<dbReference type="GO" id="GO:0006685">
    <property type="term" value="P:sphingomyelin catabolic process"/>
    <property type="evidence" value="ECO:0007669"/>
    <property type="project" value="UniProtKB-UniRule"/>
</dbReference>
<keyword evidence="4 13" id="KW-0479">Metal-binding</keyword>
<feature type="disulfide bond" evidence="14">
    <location>
        <begin position="519"/>
        <end position="523"/>
    </location>
</feature>
<dbReference type="Gene3D" id="1.10.225.10">
    <property type="entry name" value="Saposin-like"/>
    <property type="match status" value="1"/>
</dbReference>
<evidence type="ECO:0000256" key="10">
    <source>
        <dbReference type="ARBA" id="ARBA00023295"/>
    </source>
</evidence>
<evidence type="ECO:0000313" key="18">
    <source>
        <dbReference type="Proteomes" id="UP001201812"/>
    </source>
</evidence>
<evidence type="ECO:0000256" key="15">
    <source>
        <dbReference type="SAM" id="SignalP"/>
    </source>
</evidence>
<comment type="caution">
    <text evidence="17">The sequence shown here is derived from an EMBL/GenBank/DDBJ whole genome shotgun (WGS) entry which is preliminary data.</text>
</comment>
<evidence type="ECO:0000313" key="17">
    <source>
        <dbReference type="EMBL" id="KAI1716307.1"/>
    </source>
</evidence>
<dbReference type="GO" id="GO:0046513">
    <property type="term" value="P:ceramide biosynthetic process"/>
    <property type="evidence" value="ECO:0007669"/>
    <property type="project" value="UniProtKB-ARBA"/>
</dbReference>
<gene>
    <name evidence="17" type="ORF">DdX_07350</name>
</gene>
<feature type="disulfide bond" evidence="14">
    <location>
        <begin position="56"/>
        <end position="67"/>
    </location>
</feature>
<dbReference type="Gene3D" id="3.60.21.10">
    <property type="match status" value="1"/>
</dbReference>
<evidence type="ECO:0000256" key="13">
    <source>
        <dbReference type="PIRSR" id="PIRSR000948-1"/>
    </source>
</evidence>
<evidence type="ECO:0000256" key="5">
    <source>
        <dbReference type="ARBA" id="ARBA00022729"/>
    </source>
</evidence>
<dbReference type="SUPFAM" id="SSF47862">
    <property type="entry name" value="Saposin"/>
    <property type="match status" value="1"/>
</dbReference>
<feature type="binding site" evidence="13">
    <location>
        <position position="212"/>
    </location>
    <ligand>
        <name>Zn(2+)</name>
        <dbReference type="ChEBI" id="CHEBI:29105"/>
        <label>2</label>
    </ligand>
</feature>
<keyword evidence="18" id="KW-1185">Reference proteome</keyword>
<evidence type="ECO:0000256" key="1">
    <source>
        <dbReference type="ARBA" id="ARBA00004613"/>
    </source>
</evidence>
<evidence type="ECO:0000256" key="4">
    <source>
        <dbReference type="ARBA" id="ARBA00022723"/>
    </source>
</evidence>
<dbReference type="GO" id="GO:0061750">
    <property type="term" value="F:acid sphingomyelin phosphodiesterase activity"/>
    <property type="evidence" value="ECO:0007669"/>
    <property type="project" value="TreeGrafter"/>
</dbReference>
<dbReference type="InterPro" id="IPR045473">
    <property type="entry name" value="ASM_C"/>
</dbReference>
<keyword evidence="6 12" id="KW-0378">Hydrolase</keyword>
<feature type="disulfide bond" evidence="14">
    <location>
        <begin position="529"/>
        <end position="542"/>
    </location>
</feature>
<keyword evidence="5 15" id="KW-0732">Signal</keyword>
<feature type="disulfide bond" evidence="14">
    <location>
        <begin position="25"/>
        <end position="100"/>
    </location>
</feature>
<feature type="disulfide bond" evidence="14">
    <location>
        <begin position="28"/>
        <end position="93"/>
    </location>
</feature>
<keyword evidence="9" id="KW-0325">Glycoprotein</keyword>
<dbReference type="InterPro" id="IPR041805">
    <property type="entry name" value="ASMase/PPN1_MPP"/>
</dbReference>
<feature type="binding site" evidence="13">
    <location>
        <position position="141"/>
    </location>
    <ligand>
        <name>Zn(2+)</name>
        <dbReference type="ChEBI" id="CHEBI:29105"/>
        <label>1</label>
    </ligand>
</feature>
<evidence type="ECO:0000256" key="2">
    <source>
        <dbReference type="ARBA" id="ARBA00008234"/>
    </source>
</evidence>
<evidence type="ECO:0000256" key="11">
    <source>
        <dbReference type="ARBA" id="ARBA00047268"/>
    </source>
</evidence>
<feature type="binding site" evidence="13">
    <location>
        <position position="393"/>
    </location>
    <ligand>
        <name>Zn(2+)</name>
        <dbReference type="ChEBI" id="CHEBI:29105"/>
        <label>2</label>
    </ligand>
</feature>
<dbReference type="CDD" id="cd00842">
    <property type="entry name" value="MPP_ASMase"/>
    <property type="match status" value="1"/>
</dbReference>
<feature type="disulfide bond" evidence="14">
    <location>
        <begin position="319"/>
        <end position="367"/>
    </location>
</feature>
<comment type="subcellular location">
    <subcellularLocation>
        <location evidence="1">Secreted</location>
    </subcellularLocation>
</comment>
<feature type="signal peptide" evidence="15">
    <location>
        <begin position="1"/>
        <end position="20"/>
    </location>
</feature>
<evidence type="ECO:0000256" key="9">
    <source>
        <dbReference type="ARBA" id="ARBA00023180"/>
    </source>
</evidence>
<dbReference type="GO" id="GO:0016798">
    <property type="term" value="F:hydrolase activity, acting on glycosyl bonds"/>
    <property type="evidence" value="ECO:0007669"/>
    <property type="project" value="UniProtKB-KW"/>
</dbReference>
<dbReference type="InterPro" id="IPR008139">
    <property type="entry name" value="SaposinB_dom"/>
</dbReference>
<feature type="binding site" evidence="13">
    <location>
        <position position="252"/>
    </location>
    <ligand>
        <name>Zn(2+)</name>
        <dbReference type="ChEBI" id="CHEBI:29105"/>
        <label>2</label>
    </ligand>
</feature>
<evidence type="ECO:0000256" key="3">
    <source>
        <dbReference type="ARBA" id="ARBA00022525"/>
    </source>
</evidence>
<dbReference type="EC" id="3.1.4.12" evidence="12"/>
<accession>A0AAD4N617</accession>
<feature type="binding site" evidence="13">
    <location>
        <position position="359"/>
    </location>
    <ligand>
        <name>Zn(2+)</name>
        <dbReference type="ChEBI" id="CHEBI:29105"/>
        <label>2</label>
    </ligand>
</feature>
<feature type="disulfide bond" evidence="14">
    <location>
        <begin position="156"/>
        <end position="161"/>
    </location>
</feature>
<dbReference type="InterPro" id="IPR011160">
    <property type="entry name" value="Sphingomy_PDE"/>
</dbReference>
<feature type="binding site" evidence="13">
    <location>
        <position position="143"/>
    </location>
    <ligand>
        <name>Zn(2+)</name>
        <dbReference type="ChEBI" id="CHEBI:29105"/>
        <label>1</label>
    </ligand>
</feature>
<dbReference type="EMBL" id="JAKKPZ010000010">
    <property type="protein sequence ID" value="KAI1716307.1"/>
    <property type="molecule type" value="Genomic_DNA"/>
</dbReference>
<keyword evidence="3" id="KW-0964">Secreted</keyword>
<dbReference type="InterPro" id="IPR004843">
    <property type="entry name" value="Calcineurin-like_PHP"/>
</dbReference>
<proteinExistence type="inferred from homology"/>
<dbReference type="GO" id="GO:0046872">
    <property type="term" value="F:metal ion binding"/>
    <property type="evidence" value="ECO:0007669"/>
    <property type="project" value="UniProtKB-KW"/>
</dbReference>
<keyword evidence="8 14" id="KW-1015">Disulfide bond</keyword>
<dbReference type="PIRSF" id="PIRSF000948">
    <property type="entry name" value="Sphingomy_PDE"/>
    <property type="match status" value="1"/>
</dbReference>
<evidence type="ECO:0000256" key="6">
    <source>
        <dbReference type="ARBA" id="ARBA00022801"/>
    </source>
</evidence>
<dbReference type="GO" id="GO:0005764">
    <property type="term" value="C:lysosome"/>
    <property type="evidence" value="ECO:0007669"/>
    <property type="project" value="TreeGrafter"/>
</dbReference>
<evidence type="ECO:0000256" key="12">
    <source>
        <dbReference type="PIRNR" id="PIRNR000948"/>
    </source>
</evidence>
<dbReference type="Proteomes" id="UP001201812">
    <property type="component" value="Unassembled WGS sequence"/>
</dbReference>
<dbReference type="AlphaFoldDB" id="A0AAD4N617"/>
<comment type="similarity">
    <text evidence="2 12">Belongs to the acid sphingomyelinase family.</text>
</comment>
<dbReference type="Pfam" id="PF19272">
    <property type="entry name" value="ASMase_C"/>
    <property type="match status" value="1"/>
</dbReference>
<dbReference type="PROSITE" id="PS50015">
    <property type="entry name" value="SAP_B"/>
    <property type="match status" value="1"/>
</dbReference>
<sequence>MRLWAHSLGVFLLLFQYSATFDWKCPACKAAVEVLKFAYQRNATHDAIINSAIYICKHFADQDSLICQGITSQFRESFLYVIEQLLFRPSQLCGLILSDCGNPHNPFDGNWTIPLPPKPNFTMPIERKKPKKVFRVLQLSDLHFDYRYTPGAEVECGHPICCQMNKSDVDVTKPAGYWGTVAACDVPYWTIENMLQHINKTHSVDYIILTGDYMSHSDWTYTRQGHLDVIANFSGLIENYFPHTPIFWGIGNHEGVPVNSFAPHFAPSQFRPQWLYKAIYSANRPWIPAEENPTMIYRGSYSVMLTEKLKLISLNTGYCDTTNFFLYINQTDPDQTLSWLVDELYKSEQMNQSAHIMAHIPPGDGECLEGWSRNYYRIVNRFEKTIKAQFFGHVHTDAFTVFYENMDDFHSRPTSVLYMAPSVTTFEHLNPAYRIYTIDGNYRDSSYDVLDFETYFLNLTATKDTEQPKWELLYKAKEEYGLDDLAAKSWHSLSEQIRTNNTIYDIFLKNYARRHDYPCNEHCRGELLCSLRRGHHNETALCPEGTFIRGKVFPALFKRQFPSVEPTVEEPFTRDSFIDATRKSIWDKVSKWIRER</sequence>
<dbReference type="InterPro" id="IPR011001">
    <property type="entry name" value="Saposin-like"/>
</dbReference>
<protein>
    <recommendedName>
        <fullName evidence="12">Sphingomyelin phosphodiesterase</fullName>
        <ecNumber evidence="12">3.1.4.12</ecNumber>
    </recommendedName>
</protein>
<keyword evidence="10 12" id="KW-0326">Glycosidase</keyword>
<comment type="cofactor">
    <cofactor evidence="13">
        <name>Zn(2+)</name>
        <dbReference type="ChEBI" id="CHEBI:29105"/>
    </cofactor>
    <text evidence="13">Binds 2 Zn(2+) ions per subunit.</text>
</comment>
<feature type="domain" description="Saposin B-type" evidence="16">
    <location>
        <begin position="21"/>
        <end position="104"/>
    </location>
</feature>
<comment type="function">
    <text evidence="12">Converts sphingomyelin to ceramide.</text>
</comment>
<evidence type="ECO:0000256" key="14">
    <source>
        <dbReference type="PIRSR" id="PIRSR000948-2"/>
    </source>
</evidence>
<dbReference type="Pfam" id="PF00149">
    <property type="entry name" value="Metallophos"/>
    <property type="match status" value="1"/>
</dbReference>
<dbReference type="GO" id="GO:0005615">
    <property type="term" value="C:extracellular space"/>
    <property type="evidence" value="ECO:0007669"/>
    <property type="project" value="TreeGrafter"/>
</dbReference>
<evidence type="ECO:0000256" key="7">
    <source>
        <dbReference type="ARBA" id="ARBA00022833"/>
    </source>
</evidence>
<dbReference type="PANTHER" id="PTHR10340:SF34">
    <property type="entry name" value="SPHINGOMYELIN PHOSPHODIESTERASE"/>
    <property type="match status" value="1"/>
</dbReference>
<feature type="disulfide bond" evidence="14">
    <location>
        <begin position="162"/>
        <end position="184"/>
    </location>
</feature>
<feature type="binding site" evidence="13">
    <location>
        <position position="395"/>
    </location>
    <ligand>
        <name>Zn(2+)</name>
        <dbReference type="ChEBI" id="CHEBI:29105"/>
        <label>1</label>
    </ligand>
</feature>
<keyword evidence="7 13" id="KW-0862">Zinc</keyword>
<dbReference type="GO" id="GO:0016020">
    <property type="term" value="C:membrane"/>
    <property type="evidence" value="ECO:0007669"/>
    <property type="project" value="GOC"/>
</dbReference>
<dbReference type="SMART" id="SM00741">
    <property type="entry name" value="SapB"/>
    <property type="match status" value="1"/>
</dbReference>
<dbReference type="SUPFAM" id="SSF56300">
    <property type="entry name" value="Metallo-dependent phosphatases"/>
    <property type="match status" value="1"/>
</dbReference>
<reference evidence="17" key="1">
    <citation type="submission" date="2022-01" db="EMBL/GenBank/DDBJ databases">
        <title>Genome Sequence Resource for Two Populations of Ditylenchus destructor, the Migratory Endoparasitic Phytonematode.</title>
        <authorList>
            <person name="Zhang H."/>
            <person name="Lin R."/>
            <person name="Xie B."/>
        </authorList>
    </citation>
    <scope>NUCLEOTIDE SEQUENCE</scope>
    <source>
        <strain evidence="17">BazhouSP</strain>
    </source>
</reference>
<dbReference type="PANTHER" id="PTHR10340">
    <property type="entry name" value="SPHINGOMYELIN PHOSPHODIESTERASE"/>
    <property type="match status" value="1"/>
</dbReference>
<comment type="catalytic activity">
    <reaction evidence="11">
        <text>a sphingomyelin + H2O = phosphocholine + an N-acylsphing-4-enine + H(+)</text>
        <dbReference type="Rhea" id="RHEA:19253"/>
        <dbReference type="ChEBI" id="CHEBI:15377"/>
        <dbReference type="ChEBI" id="CHEBI:15378"/>
        <dbReference type="ChEBI" id="CHEBI:17636"/>
        <dbReference type="ChEBI" id="CHEBI:52639"/>
        <dbReference type="ChEBI" id="CHEBI:295975"/>
        <dbReference type="EC" id="3.1.4.12"/>
    </reaction>
    <physiologicalReaction direction="left-to-right" evidence="11">
        <dbReference type="Rhea" id="RHEA:19254"/>
    </physiologicalReaction>
</comment>